<evidence type="ECO:0000313" key="5">
    <source>
        <dbReference type="Proteomes" id="UP000637002"/>
    </source>
</evidence>
<dbReference type="SUPFAM" id="SSF54637">
    <property type="entry name" value="Thioesterase/thiol ester dehydrase-isomerase"/>
    <property type="match status" value="2"/>
</dbReference>
<dbReference type="Pfam" id="PF13622">
    <property type="entry name" value="4HBT_3"/>
    <property type="match status" value="1"/>
</dbReference>
<dbReference type="RefSeq" id="WP_188607688.1">
    <property type="nucleotide sequence ID" value="NZ_BMGG01000001.1"/>
</dbReference>
<sequence length="291" mass="31574">MSLTEPTPVDLDRPAAGVPHPLDAATQLTARPDGSYEGHTSTAYWNFTGPFGGVTAACLMRALLDHPRRQGSPVSLTVNYCAPVAEGAFRITPRLARTNRSTQHWSLEITQDGEPPSTTATAVFGARPETFAHAPATPPALPPRESLVPFPSHLAGSAWLRNYDFRFAQLQPLGRVPRVEPLPAAQELWIADAPPRPLDFVALAALADTFFARIFVVRGALVPAGTVSMSIFFHATEADLTRQGSEPLRARADSRVFDRGFHDQSAELWGADGTLFVSTHQIVYYRDPPAA</sequence>
<feature type="domain" description="Acyl-CoA thioesterase-like N-terminal HotDog" evidence="2">
    <location>
        <begin position="43"/>
        <end position="125"/>
    </location>
</feature>
<dbReference type="Pfam" id="PF20789">
    <property type="entry name" value="4HBT_3C"/>
    <property type="match status" value="1"/>
</dbReference>
<feature type="domain" description="Acyl-CoA thioesterase-like C-terminal" evidence="3">
    <location>
        <begin position="148"/>
        <end position="284"/>
    </location>
</feature>
<dbReference type="InterPro" id="IPR049449">
    <property type="entry name" value="TesB_ACOT8-like_N"/>
</dbReference>
<dbReference type="InterPro" id="IPR049450">
    <property type="entry name" value="ACOT8-like_C"/>
</dbReference>
<evidence type="ECO:0000256" key="1">
    <source>
        <dbReference type="SAM" id="MobiDB-lite"/>
    </source>
</evidence>
<dbReference type="InterPro" id="IPR042171">
    <property type="entry name" value="Acyl-CoA_hotdog"/>
</dbReference>
<name>A0A916X8I4_9HYPH</name>
<accession>A0A916X8I4</accession>
<reference evidence="4" key="1">
    <citation type="journal article" date="2014" name="Int. J. Syst. Evol. Microbiol.">
        <title>Complete genome sequence of Corynebacterium casei LMG S-19264T (=DSM 44701T), isolated from a smear-ripened cheese.</title>
        <authorList>
            <consortium name="US DOE Joint Genome Institute (JGI-PGF)"/>
            <person name="Walter F."/>
            <person name="Albersmeier A."/>
            <person name="Kalinowski J."/>
            <person name="Ruckert C."/>
        </authorList>
    </citation>
    <scope>NUCLEOTIDE SEQUENCE</scope>
    <source>
        <strain evidence="4">CGMCC 1.12919</strain>
    </source>
</reference>
<evidence type="ECO:0000313" key="4">
    <source>
        <dbReference type="EMBL" id="GGC50362.1"/>
    </source>
</evidence>
<dbReference type="Gene3D" id="2.40.160.210">
    <property type="entry name" value="Acyl-CoA thioesterase, double hotdog domain"/>
    <property type="match status" value="1"/>
</dbReference>
<dbReference type="InterPro" id="IPR029069">
    <property type="entry name" value="HotDog_dom_sf"/>
</dbReference>
<gene>
    <name evidence="4" type="ORF">GCM10010994_06880</name>
</gene>
<evidence type="ECO:0000259" key="2">
    <source>
        <dbReference type="Pfam" id="PF13622"/>
    </source>
</evidence>
<feature type="region of interest" description="Disordered" evidence="1">
    <location>
        <begin position="1"/>
        <end position="21"/>
    </location>
</feature>
<proteinExistence type="predicted"/>
<organism evidence="4 5">
    <name type="scientific">Chelatococcus reniformis</name>
    <dbReference type="NCBI Taxonomy" id="1494448"/>
    <lineage>
        <taxon>Bacteria</taxon>
        <taxon>Pseudomonadati</taxon>
        <taxon>Pseudomonadota</taxon>
        <taxon>Alphaproteobacteria</taxon>
        <taxon>Hyphomicrobiales</taxon>
        <taxon>Chelatococcaceae</taxon>
        <taxon>Chelatococcus</taxon>
    </lineage>
</organism>
<protein>
    <submittedName>
        <fullName evidence="4">Acyl-CoA thioesterase</fullName>
    </submittedName>
</protein>
<reference evidence="4" key="2">
    <citation type="submission" date="2020-09" db="EMBL/GenBank/DDBJ databases">
        <authorList>
            <person name="Sun Q."/>
            <person name="Zhou Y."/>
        </authorList>
    </citation>
    <scope>NUCLEOTIDE SEQUENCE</scope>
    <source>
        <strain evidence="4">CGMCC 1.12919</strain>
    </source>
</reference>
<keyword evidence="5" id="KW-1185">Reference proteome</keyword>
<dbReference type="AlphaFoldDB" id="A0A916X8I4"/>
<comment type="caution">
    <text evidence="4">The sequence shown here is derived from an EMBL/GenBank/DDBJ whole genome shotgun (WGS) entry which is preliminary data.</text>
</comment>
<dbReference type="EMBL" id="BMGG01000001">
    <property type="protein sequence ID" value="GGC50362.1"/>
    <property type="molecule type" value="Genomic_DNA"/>
</dbReference>
<dbReference type="Proteomes" id="UP000637002">
    <property type="component" value="Unassembled WGS sequence"/>
</dbReference>
<evidence type="ECO:0000259" key="3">
    <source>
        <dbReference type="Pfam" id="PF20789"/>
    </source>
</evidence>